<feature type="compositionally biased region" description="Low complexity" evidence="1">
    <location>
        <begin position="31"/>
        <end position="49"/>
    </location>
</feature>
<sequence>MQHNSENQTAKNMLSFASSPIFSGSWDHRPVVSSPLSSSPMRASSPLSPIDRNAFAQRQIQSSPIKASKFKFASRPARPNPVNRKREEVQEGRRKLFLQNVRQSREDKAWQRRDIEGQFLKTNYLADRGQLSHDAPDITEADIEEAMTFHHDHPPIPEDDEMMDEEDQLEAMFASYEEQQTALLQRRPSPTLSDEDYDDIFAELIAQEQSQRNTQSRPHDQMDTSGDIEMQ</sequence>
<feature type="compositionally biased region" description="Polar residues" evidence="1">
    <location>
        <begin position="207"/>
        <end position="216"/>
    </location>
</feature>
<dbReference type="AlphaFoldDB" id="A0A9P7HCY0"/>
<keyword evidence="3" id="KW-1185">Reference proteome</keyword>
<name>A0A9P7HCY0_9HYPO</name>
<organism evidence="2 3">
    <name type="scientific">Fusarium avenaceum</name>
    <dbReference type="NCBI Taxonomy" id="40199"/>
    <lineage>
        <taxon>Eukaryota</taxon>
        <taxon>Fungi</taxon>
        <taxon>Dikarya</taxon>
        <taxon>Ascomycota</taxon>
        <taxon>Pezizomycotina</taxon>
        <taxon>Sordariomycetes</taxon>
        <taxon>Hypocreomycetidae</taxon>
        <taxon>Hypocreales</taxon>
        <taxon>Nectriaceae</taxon>
        <taxon>Fusarium</taxon>
        <taxon>Fusarium tricinctum species complex</taxon>
    </lineage>
</organism>
<dbReference type="EMBL" id="JAGPUO010000001">
    <property type="protein sequence ID" value="KAG5665978.1"/>
    <property type="molecule type" value="Genomic_DNA"/>
</dbReference>
<evidence type="ECO:0000256" key="1">
    <source>
        <dbReference type="SAM" id="MobiDB-lite"/>
    </source>
</evidence>
<gene>
    <name evidence="2" type="ORF">KAF25_010103</name>
</gene>
<reference evidence="2" key="1">
    <citation type="submission" date="2021-04" db="EMBL/GenBank/DDBJ databases">
        <title>Draft genome of Fusarium avenaceum strain F156N33, isolated from an atmospheric sample in Virginia.</title>
        <authorList>
            <person name="Yang S."/>
            <person name="Vinatzer B.A."/>
            <person name="Coleman J."/>
        </authorList>
    </citation>
    <scope>NUCLEOTIDE SEQUENCE</scope>
    <source>
        <strain evidence="2">F156N33</strain>
    </source>
</reference>
<comment type="caution">
    <text evidence="2">The sequence shown here is derived from an EMBL/GenBank/DDBJ whole genome shotgun (WGS) entry which is preliminary data.</text>
</comment>
<feature type="compositionally biased region" description="Polar residues" evidence="1">
    <location>
        <begin position="56"/>
        <end position="65"/>
    </location>
</feature>
<dbReference type="Proteomes" id="UP000782241">
    <property type="component" value="Unassembled WGS sequence"/>
</dbReference>
<feature type="region of interest" description="Disordered" evidence="1">
    <location>
        <begin position="203"/>
        <end position="231"/>
    </location>
</feature>
<evidence type="ECO:0000313" key="3">
    <source>
        <dbReference type="Proteomes" id="UP000782241"/>
    </source>
</evidence>
<feature type="region of interest" description="Disordered" evidence="1">
    <location>
        <begin position="28"/>
        <end position="91"/>
    </location>
</feature>
<accession>A0A9P7HCY0</accession>
<protein>
    <submittedName>
        <fullName evidence="2">Uncharacterized protein</fullName>
    </submittedName>
</protein>
<proteinExistence type="predicted"/>
<evidence type="ECO:0000313" key="2">
    <source>
        <dbReference type="EMBL" id="KAG5665978.1"/>
    </source>
</evidence>